<protein>
    <recommendedName>
        <fullName evidence="3">Phage tail sheath protein</fullName>
    </recommendedName>
</protein>
<dbReference type="OrthoDB" id="9767864at2"/>
<dbReference type="Proteomes" id="UP000321892">
    <property type="component" value="Chromosome"/>
</dbReference>
<sequence length="481" mass="53740">MGYKHGTYQTETSSDISLPIVLDYGHFIVGTAPMNKVKRENRRANEIVRLGTYKEAIQYFGDTYDLDFSISQAIKVFFELYKVAPLYVVNILDLEKHKTAKKTQNDLSLTNGKVVIPNHKLITDTLVVKENATSQVISDAVTMWTDEGLEIYAKLSNGTKIDIEYEEIDLSKVTKAQALGGYDISTMKRTGLELLDEVFLKYSELPAFIDIPDFSSDSEIAAIMQTKAKNINGNMFEAVALINAPIDKPYDQIPKWKDDNNINGNDQIVLYGTLGLAGKKYIQSIQYAALSLSVDNENGGVPSQTPSNYLYKCDSLYWKNSIGNLEEIILDKEQQANLLNKNGVVTAINFKGWKCWGSETALNPMATDPKDKFIYTRRMFKYIGNELVISYFDKVDKKFSKKLAETVTKSMNIRLNAIVARNDLLSANAALSAEDNDTINVANGDITWVIKLGVIPGMKSATFKKKYDADALTEFANSLGK</sequence>
<dbReference type="KEGG" id="lhf:JCM16775_0392"/>
<organism evidence="1 2">
    <name type="scientific">Leptotrichia hofstadii</name>
    <dbReference type="NCBI Taxonomy" id="157688"/>
    <lineage>
        <taxon>Bacteria</taxon>
        <taxon>Fusobacteriati</taxon>
        <taxon>Fusobacteriota</taxon>
        <taxon>Fusobacteriia</taxon>
        <taxon>Fusobacteriales</taxon>
        <taxon>Leptotrichiaceae</taxon>
        <taxon>Leptotrichia</taxon>
    </lineage>
</organism>
<dbReference type="PANTHER" id="PTHR35861:SF2">
    <property type="entry name" value="FELS-2 PROPHAGE PROTEIN"/>
    <property type="match status" value="1"/>
</dbReference>
<keyword evidence="2" id="KW-1185">Reference proteome</keyword>
<dbReference type="RefSeq" id="WP_026745294.1">
    <property type="nucleotide sequence ID" value="NZ_AP019823.1"/>
</dbReference>
<dbReference type="EMBL" id="AP019823">
    <property type="protein sequence ID" value="BBM37702.1"/>
    <property type="molecule type" value="Genomic_DNA"/>
</dbReference>
<reference evidence="1 2" key="1">
    <citation type="submission" date="2019-07" db="EMBL/GenBank/DDBJ databases">
        <title>Complete Genome Sequence of Leptotrichia hofstadii Strain JCM16775.</title>
        <authorList>
            <person name="Watanabe S."/>
            <person name="Cui L."/>
        </authorList>
    </citation>
    <scope>NUCLEOTIDE SEQUENCE [LARGE SCALE GENOMIC DNA]</scope>
    <source>
        <strain evidence="1 2">JCM16775</strain>
    </source>
</reference>
<dbReference type="PANTHER" id="PTHR35861">
    <property type="match status" value="1"/>
</dbReference>
<name>A0A510JEG9_9FUSO</name>
<evidence type="ECO:0000313" key="2">
    <source>
        <dbReference type="Proteomes" id="UP000321892"/>
    </source>
</evidence>
<evidence type="ECO:0008006" key="3">
    <source>
        <dbReference type="Google" id="ProtNLM"/>
    </source>
</evidence>
<proteinExistence type="predicted"/>
<evidence type="ECO:0000313" key="1">
    <source>
        <dbReference type="EMBL" id="BBM37702.1"/>
    </source>
</evidence>
<dbReference type="InterPro" id="IPR052042">
    <property type="entry name" value="Tail_sheath_structural"/>
</dbReference>
<gene>
    <name evidence="1" type="ORF">JCM16775_0392</name>
</gene>
<dbReference type="AlphaFoldDB" id="A0A510JEG9"/>
<accession>A0A510JEG9</accession>